<evidence type="ECO:0000256" key="6">
    <source>
        <dbReference type="SAM" id="Phobius"/>
    </source>
</evidence>
<dbReference type="SUPFAM" id="SSF56112">
    <property type="entry name" value="Protein kinase-like (PK-like)"/>
    <property type="match status" value="1"/>
</dbReference>
<protein>
    <recommendedName>
        <fullName evidence="7">Protein kinase domain-containing protein</fullName>
    </recommendedName>
</protein>
<evidence type="ECO:0000313" key="8">
    <source>
        <dbReference type="EMBL" id="GAA4444785.1"/>
    </source>
</evidence>
<gene>
    <name evidence="8" type="ORF">GCM10023156_03540</name>
</gene>
<dbReference type="Proteomes" id="UP001500840">
    <property type="component" value="Unassembled WGS sequence"/>
</dbReference>
<sequence length="718" mass="81661">MTNSHPRREAIQRIKPIVDELFDQADPSQAYGEYLESDDDICPLYCSILRIKQRYQAPELIGRGGMKEVYRVYDARSVRHVAMAKPLPEFSNDQYDAFLREAHLTARLDHPNIINLFDMDVDPEGRPFFTMELKQGQSLREIIRSLQNDEHAKEEFPLPKRLQLFVRVCDAIAYAHSRRVLHLDIKPENIFVGDYGEVKVCDWGMGVVMASESGQNESTVLLDPDLYGSLLESASGTPIYMAPEQTDKRQQKTPQMDIYALGCLLQEMLTLKPPTHSRSRNATIDSALAATIAQAMAPEPADRYPNVESLREDISRFLLGYSTSVERTSLLREARLFYRRHRDACSIALGLLTILAISVTYFVLQLRNSREQALLAKAVAVEASAKSQEAYERAEHSQSLAEEAQLFAEQAHLQTLAALESSERAKRDAENSLAKYLAEKKESDRRRAYQIVAASRHSEFVLDSALQREETLRPAIKLTLDHLDSILDFNPPPASHAWTQKFWILFLTQDFKAALDLVENGKRITPDLVELAEKYLPHLNADGYLDSTHLISVMHDLIAADRWRAPLAEKMMIYDVIHDRSPEEKLAIARAWISLNNSRWNSEGMTYEPETATVRLRGTGLTHLTRSFAISDRHPNRFSLLHILKPQILDLRETGIHELSELRGLQLLELDIRQTPVTDLAPLQGNRTLRRVLVNPDQVSESQIANVPAWIEVIEESE</sequence>
<keyword evidence="5" id="KW-0175">Coiled coil</keyword>
<keyword evidence="4" id="KW-0067">ATP-binding</keyword>
<keyword evidence="9" id="KW-1185">Reference proteome</keyword>
<evidence type="ECO:0000256" key="2">
    <source>
        <dbReference type="ARBA" id="ARBA00022741"/>
    </source>
</evidence>
<dbReference type="PROSITE" id="PS50011">
    <property type="entry name" value="PROTEIN_KINASE_DOM"/>
    <property type="match status" value="1"/>
</dbReference>
<dbReference type="PANTHER" id="PTHR43289">
    <property type="entry name" value="MITOGEN-ACTIVATED PROTEIN KINASE KINASE KINASE 20-RELATED"/>
    <property type="match status" value="1"/>
</dbReference>
<evidence type="ECO:0000259" key="7">
    <source>
        <dbReference type="PROSITE" id="PS50011"/>
    </source>
</evidence>
<dbReference type="CDD" id="cd14014">
    <property type="entry name" value="STKc_PknB_like"/>
    <property type="match status" value="1"/>
</dbReference>
<dbReference type="SMART" id="SM00220">
    <property type="entry name" value="S_TKc"/>
    <property type="match status" value="1"/>
</dbReference>
<dbReference type="InterPro" id="IPR008271">
    <property type="entry name" value="Ser/Thr_kinase_AS"/>
</dbReference>
<evidence type="ECO:0000256" key="4">
    <source>
        <dbReference type="ARBA" id="ARBA00022840"/>
    </source>
</evidence>
<keyword evidence="3" id="KW-0418">Kinase</keyword>
<dbReference type="Pfam" id="PF00069">
    <property type="entry name" value="Pkinase"/>
    <property type="match status" value="1"/>
</dbReference>
<accession>A0ABP8M7H6</accession>
<keyword evidence="1" id="KW-0808">Transferase</keyword>
<organism evidence="8 9">
    <name type="scientific">Novipirellula rosea</name>
    <dbReference type="NCBI Taxonomy" id="1031540"/>
    <lineage>
        <taxon>Bacteria</taxon>
        <taxon>Pseudomonadati</taxon>
        <taxon>Planctomycetota</taxon>
        <taxon>Planctomycetia</taxon>
        <taxon>Pirellulales</taxon>
        <taxon>Pirellulaceae</taxon>
        <taxon>Novipirellula</taxon>
    </lineage>
</organism>
<dbReference type="Gene3D" id="1.10.510.10">
    <property type="entry name" value="Transferase(Phosphotransferase) domain 1"/>
    <property type="match status" value="1"/>
</dbReference>
<evidence type="ECO:0000256" key="3">
    <source>
        <dbReference type="ARBA" id="ARBA00022777"/>
    </source>
</evidence>
<evidence type="ECO:0000256" key="5">
    <source>
        <dbReference type="SAM" id="Coils"/>
    </source>
</evidence>
<keyword evidence="6" id="KW-1133">Transmembrane helix</keyword>
<name>A0ABP8M7H6_9BACT</name>
<dbReference type="PANTHER" id="PTHR43289:SF34">
    <property type="entry name" value="SERINE_THREONINE-PROTEIN KINASE YBDM-RELATED"/>
    <property type="match status" value="1"/>
</dbReference>
<dbReference type="EMBL" id="BAABGA010000006">
    <property type="protein sequence ID" value="GAA4444785.1"/>
    <property type="molecule type" value="Genomic_DNA"/>
</dbReference>
<dbReference type="InterPro" id="IPR000719">
    <property type="entry name" value="Prot_kinase_dom"/>
</dbReference>
<feature type="transmembrane region" description="Helical" evidence="6">
    <location>
        <begin position="344"/>
        <end position="364"/>
    </location>
</feature>
<dbReference type="InterPro" id="IPR011009">
    <property type="entry name" value="Kinase-like_dom_sf"/>
</dbReference>
<dbReference type="RefSeq" id="WP_345318819.1">
    <property type="nucleotide sequence ID" value="NZ_BAABGA010000006.1"/>
</dbReference>
<reference evidence="9" key="1">
    <citation type="journal article" date="2019" name="Int. J. Syst. Evol. Microbiol.">
        <title>The Global Catalogue of Microorganisms (GCM) 10K type strain sequencing project: providing services to taxonomists for standard genome sequencing and annotation.</title>
        <authorList>
            <consortium name="The Broad Institute Genomics Platform"/>
            <consortium name="The Broad Institute Genome Sequencing Center for Infectious Disease"/>
            <person name="Wu L."/>
            <person name="Ma J."/>
        </authorList>
    </citation>
    <scope>NUCLEOTIDE SEQUENCE [LARGE SCALE GENOMIC DNA]</scope>
    <source>
        <strain evidence="9">JCM 17759</strain>
    </source>
</reference>
<proteinExistence type="predicted"/>
<keyword evidence="6" id="KW-0472">Membrane</keyword>
<keyword evidence="2" id="KW-0547">Nucleotide-binding</keyword>
<evidence type="ECO:0000313" key="9">
    <source>
        <dbReference type="Proteomes" id="UP001500840"/>
    </source>
</evidence>
<evidence type="ECO:0000256" key="1">
    <source>
        <dbReference type="ARBA" id="ARBA00022679"/>
    </source>
</evidence>
<feature type="coiled-coil region" evidence="5">
    <location>
        <begin position="419"/>
        <end position="446"/>
    </location>
</feature>
<feature type="domain" description="Protein kinase" evidence="7">
    <location>
        <begin position="55"/>
        <end position="460"/>
    </location>
</feature>
<dbReference type="PROSITE" id="PS00108">
    <property type="entry name" value="PROTEIN_KINASE_ST"/>
    <property type="match status" value="1"/>
</dbReference>
<keyword evidence="6" id="KW-0812">Transmembrane</keyword>
<comment type="caution">
    <text evidence="8">The sequence shown here is derived from an EMBL/GenBank/DDBJ whole genome shotgun (WGS) entry which is preliminary data.</text>
</comment>